<proteinExistence type="predicted"/>
<feature type="transmembrane region" description="Helical" evidence="1">
    <location>
        <begin position="185"/>
        <end position="203"/>
    </location>
</feature>
<evidence type="ECO:0000313" key="3">
    <source>
        <dbReference type="Proteomes" id="UP001501218"/>
    </source>
</evidence>
<dbReference type="EMBL" id="BAAARA010000001">
    <property type="protein sequence ID" value="GAA2331193.1"/>
    <property type="molecule type" value="Genomic_DNA"/>
</dbReference>
<organism evidence="2 3">
    <name type="scientific">Saccharopolyspora halophila</name>
    <dbReference type="NCBI Taxonomy" id="405551"/>
    <lineage>
        <taxon>Bacteria</taxon>
        <taxon>Bacillati</taxon>
        <taxon>Actinomycetota</taxon>
        <taxon>Actinomycetes</taxon>
        <taxon>Pseudonocardiales</taxon>
        <taxon>Pseudonocardiaceae</taxon>
        <taxon>Saccharopolyspora</taxon>
    </lineage>
</organism>
<reference evidence="2 3" key="1">
    <citation type="journal article" date="2019" name="Int. J. Syst. Evol. Microbiol.">
        <title>The Global Catalogue of Microorganisms (GCM) 10K type strain sequencing project: providing services to taxonomists for standard genome sequencing and annotation.</title>
        <authorList>
            <consortium name="The Broad Institute Genomics Platform"/>
            <consortium name="The Broad Institute Genome Sequencing Center for Infectious Disease"/>
            <person name="Wu L."/>
            <person name="Ma J."/>
        </authorList>
    </citation>
    <scope>NUCLEOTIDE SEQUENCE [LARGE SCALE GENOMIC DNA]</scope>
    <source>
        <strain evidence="2 3">JCM 16221</strain>
    </source>
</reference>
<comment type="caution">
    <text evidence="2">The sequence shown here is derived from an EMBL/GenBank/DDBJ whole genome shotgun (WGS) entry which is preliminary data.</text>
</comment>
<feature type="transmembrane region" description="Helical" evidence="1">
    <location>
        <begin position="62"/>
        <end position="80"/>
    </location>
</feature>
<dbReference type="Proteomes" id="UP001501218">
    <property type="component" value="Unassembled WGS sequence"/>
</dbReference>
<keyword evidence="1" id="KW-0812">Transmembrane</keyword>
<gene>
    <name evidence="2" type="ORF">GCM10009854_02740</name>
</gene>
<keyword evidence="1" id="KW-0472">Membrane</keyword>
<feature type="transmembrane region" description="Helical" evidence="1">
    <location>
        <begin position="242"/>
        <end position="262"/>
    </location>
</feature>
<feature type="transmembrane region" description="Helical" evidence="1">
    <location>
        <begin position="486"/>
        <end position="506"/>
    </location>
</feature>
<feature type="transmembrane region" description="Helical" evidence="1">
    <location>
        <begin position="323"/>
        <end position="341"/>
    </location>
</feature>
<name>A0ABN3FJC6_9PSEU</name>
<feature type="transmembrane region" description="Helical" evidence="1">
    <location>
        <begin position="428"/>
        <end position="448"/>
    </location>
</feature>
<feature type="transmembrane region" description="Helical" evidence="1">
    <location>
        <begin position="382"/>
        <end position="407"/>
    </location>
</feature>
<feature type="transmembrane region" description="Helical" evidence="1">
    <location>
        <begin position="144"/>
        <end position="165"/>
    </location>
</feature>
<protein>
    <recommendedName>
        <fullName evidence="4">NADH:quinone oxidoreductase/Mrp antiporter membrane subunit domain-containing protein</fullName>
    </recommendedName>
</protein>
<keyword evidence="3" id="KW-1185">Reference proteome</keyword>
<feature type="transmembrane region" description="Helical" evidence="1">
    <location>
        <begin position="460"/>
        <end position="479"/>
    </location>
</feature>
<evidence type="ECO:0000256" key="1">
    <source>
        <dbReference type="SAM" id="Phobius"/>
    </source>
</evidence>
<feature type="transmembrane region" description="Helical" evidence="1">
    <location>
        <begin position="34"/>
        <end position="55"/>
    </location>
</feature>
<feature type="transmembrane region" description="Helical" evidence="1">
    <location>
        <begin position="518"/>
        <end position="537"/>
    </location>
</feature>
<evidence type="ECO:0000313" key="2">
    <source>
        <dbReference type="EMBL" id="GAA2331193.1"/>
    </source>
</evidence>
<feature type="transmembrane region" description="Helical" evidence="1">
    <location>
        <begin position="215"/>
        <end position="236"/>
    </location>
</feature>
<evidence type="ECO:0008006" key="4">
    <source>
        <dbReference type="Google" id="ProtNLM"/>
    </source>
</evidence>
<keyword evidence="1" id="KW-1133">Transmembrane helix</keyword>
<accession>A0ABN3FJC6</accession>
<sequence>MRLRAALVLAFLGALLVGLGPLPGLIEPSAPAAYPAWPLLLLLALVPPVLATALIRRGLRSTASAVLVGAAVLVPGRIGMDLQFVVDPAGAARPELLELDSLAAFTPAPGFWLLLAGHLAVLLAGVVAMRGSGRETGAGTQRQGVLAAVLCAGVLAAVGVLMAPFRSDNPFLVVQPALDGPLPVLVGSALVAVAASGGAGLLAGSTDPEFARGGLFGVAAALVAVAVPPLVSALVLEDLRFEWGPVLVLVAALSLAALGIPAGRAEAPDSEVDDLRLPALTRLLTLAGMFALLAGALAVLAAIVPHVSMPFGLRDPSQYPARMLWPAGAVLLLAGAGLLVPSAALRLRPVLPVVWVVLPLAAAGSLDAVFTAVQAAGAEVRIGAWAAGLALLPAAVAAVLATIAGAVERDDVDLTEMAMRRSVLVPSLLALLLGAGAFSFPVLTAPSYTAPGVFTAFGTTSWGLVLAMAAVVGATVLAPMCRPQRAAALLCGSALVVLVRVVQYPLTSGRLPESAPGIGLWFGVACLVVLAVTAIAASRTPEATS</sequence>
<feature type="transmembrane region" description="Helical" evidence="1">
    <location>
        <begin position="111"/>
        <end position="132"/>
    </location>
</feature>
<feature type="transmembrane region" description="Helical" evidence="1">
    <location>
        <begin position="353"/>
        <end position="376"/>
    </location>
</feature>
<feature type="transmembrane region" description="Helical" evidence="1">
    <location>
        <begin position="283"/>
        <end position="303"/>
    </location>
</feature>